<gene>
    <name evidence="1" type="ORF">ABID50_001747</name>
</gene>
<keyword evidence="2" id="KW-1185">Reference proteome</keyword>
<organism evidence="1 2">
    <name type="scientific">Streptococcus parasuis</name>
    <dbReference type="NCBI Taxonomy" id="1501662"/>
    <lineage>
        <taxon>Bacteria</taxon>
        <taxon>Bacillati</taxon>
        <taxon>Bacillota</taxon>
        <taxon>Bacilli</taxon>
        <taxon>Lactobacillales</taxon>
        <taxon>Streptococcaceae</taxon>
        <taxon>Streptococcus</taxon>
    </lineage>
</organism>
<reference evidence="1 2" key="1">
    <citation type="submission" date="2024-06" db="EMBL/GenBank/DDBJ databases">
        <title>Genomic Encyclopedia of Type Strains, Phase IV (KMG-IV): sequencing the most valuable type-strain genomes for metagenomic binning, comparative biology and taxonomic classification.</title>
        <authorList>
            <person name="Goeker M."/>
        </authorList>
    </citation>
    <scope>NUCLEOTIDE SEQUENCE [LARGE SCALE GENOMIC DNA]</scope>
    <source>
        <strain evidence="1 2">DSM 29126</strain>
    </source>
</reference>
<dbReference type="RefSeq" id="WP_237396147.1">
    <property type="nucleotide sequence ID" value="NZ_AP024276.1"/>
</dbReference>
<comment type="caution">
    <text evidence="1">The sequence shown here is derived from an EMBL/GenBank/DDBJ whole genome shotgun (WGS) entry which is preliminary data.</text>
</comment>
<dbReference type="Proteomes" id="UP001549134">
    <property type="component" value="Unassembled WGS sequence"/>
</dbReference>
<sequence length="264" mass="31447">MSKGNERKFYQVLNYFSKRENILDWGDHLYSNSCGLPIFEIVEGKDSQGIPYIKVEYFSDLDKSQQLDQDYFSEDFETEQICLVVEEKVMSKKWWLQAENYVGNKIFGLMTPLGTLKLNHFQTGIRHPFSCIVREGCDGNPLNNLSCHFEIALETKLLKIGDWYEIYLDEVQRIMCDWGETEKVHYFLWHSSKWVQGMSTIKPEYIAKLQEWLQIEKSPKRDGFRFRIHTEIQEENHIWLRFSWLLLDGVPRQEATTFLYNQLK</sequence>
<protein>
    <submittedName>
        <fullName evidence="1">Uncharacterized protein</fullName>
    </submittedName>
</protein>
<proteinExistence type="predicted"/>
<name>A0ABV2EUV7_9STRE</name>
<evidence type="ECO:0000313" key="2">
    <source>
        <dbReference type="Proteomes" id="UP001549134"/>
    </source>
</evidence>
<accession>A0ABV2EUV7</accession>
<evidence type="ECO:0000313" key="1">
    <source>
        <dbReference type="EMBL" id="MET3534583.1"/>
    </source>
</evidence>
<dbReference type="EMBL" id="JBEPLX010000023">
    <property type="protein sequence ID" value="MET3534583.1"/>
    <property type="molecule type" value="Genomic_DNA"/>
</dbReference>
<dbReference type="GeneID" id="78826797"/>